<evidence type="ECO:0008006" key="3">
    <source>
        <dbReference type="Google" id="ProtNLM"/>
    </source>
</evidence>
<reference evidence="1 2" key="1">
    <citation type="submission" date="2016-10" db="EMBL/GenBank/DDBJ databases">
        <authorList>
            <person name="de Groot N.N."/>
        </authorList>
    </citation>
    <scope>NUCLEOTIDE SEQUENCE [LARGE SCALE GENOMIC DNA]</scope>
    <source>
        <strain evidence="1 2">DSM 527</strain>
    </source>
</reference>
<proteinExistence type="predicted"/>
<evidence type="ECO:0000313" key="1">
    <source>
        <dbReference type="EMBL" id="SDG23569.1"/>
    </source>
</evidence>
<dbReference type="AlphaFoldDB" id="A0A1G7SMB0"/>
<dbReference type="STRING" id="104663.SAMN04488121_103912"/>
<dbReference type="OrthoDB" id="7285215at2"/>
<dbReference type="RefSeq" id="WP_089833814.1">
    <property type="nucleotide sequence ID" value="NZ_FNBN01000003.1"/>
</dbReference>
<dbReference type="Proteomes" id="UP000199045">
    <property type="component" value="Unassembled WGS sequence"/>
</dbReference>
<organism evidence="1 2">
    <name type="scientific">Chitinophaga filiformis</name>
    <name type="common">Myxococcus filiformis</name>
    <name type="synonym">Flexibacter filiformis</name>
    <dbReference type="NCBI Taxonomy" id="104663"/>
    <lineage>
        <taxon>Bacteria</taxon>
        <taxon>Pseudomonadati</taxon>
        <taxon>Bacteroidota</taxon>
        <taxon>Chitinophagia</taxon>
        <taxon>Chitinophagales</taxon>
        <taxon>Chitinophagaceae</taxon>
        <taxon>Chitinophaga</taxon>
    </lineage>
</organism>
<sequence length="260" mass="29725">MPTFTEGRIREAIGQLKMYQGFVKNYKLALAFPGNLSEKDNKALQEAGIEVWDINFIASEFANEIASTPHPILQPLFASAKYVAAHDKLINELKSIKPVNKDDDWSKYQKHIEKVLDYLFGNVLSSPISELSDHFKINRRDFILRNYAESGFWAHLRNRYSADFIVLDAKNYSKSVTKKEVLQISNYLKIHGAGLFGIIISRNGGDKGSYYTCREIWAIDRKLVIVSDDNDIIKMIIAKASSNAPEEIIRQKIEEFRLSM</sequence>
<accession>A0A1G7SMB0</accession>
<evidence type="ECO:0000313" key="2">
    <source>
        <dbReference type="Proteomes" id="UP000199045"/>
    </source>
</evidence>
<gene>
    <name evidence="1" type="ORF">SAMN04488121_103912</name>
</gene>
<protein>
    <recommendedName>
        <fullName evidence="3">Restriction endonuclease</fullName>
    </recommendedName>
</protein>
<name>A0A1G7SMB0_CHIFI</name>
<dbReference type="EMBL" id="FNBN01000003">
    <property type="protein sequence ID" value="SDG23569.1"/>
    <property type="molecule type" value="Genomic_DNA"/>
</dbReference>